<dbReference type="GO" id="GO:0003677">
    <property type="term" value="F:DNA binding"/>
    <property type="evidence" value="ECO:0007669"/>
    <property type="project" value="UniProtKB-KW"/>
</dbReference>
<sequence>MTPVAKSVSHRIRERRHALGLSQSGLAELAGVSPELVSRIERGRCLPSLPTLVTFANVLRTTPNDLLGFEQPLADEELRPLLDAVNALGPAQRAEIRRIAEALAKYQSDVPPASDGRQRRESGFTQRASSPPGKRPGEIS</sequence>
<keyword evidence="5" id="KW-1185">Reference proteome</keyword>
<dbReference type="SMART" id="SM00530">
    <property type="entry name" value="HTH_XRE"/>
    <property type="match status" value="1"/>
</dbReference>
<dbReference type="Pfam" id="PF13560">
    <property type="entry name" value="HTH_31"/>
    <property type="match status" value="1"/>
</dbReference>
<feature type="domain" description="HTH cro/C1-type" evidence="3">
    <location>
        <begin position="12"/>
        <end position="66"/>
    </location>
</feature>
<keyword evidence="1" id="KW-0238">DNA-binding</keyword>
<dbReference type="AlphaFoldDB" id="A0A0F6SD66"/>
<dbReference type="GO" id="GO:0003700">
    <property type="term" value="F:DNA-binding transcription factor activity"/>
    <property type="evidence" value="ECO:0007669"/>
    <property type="project" value="TreeGrafter"/>
</dbReference>
<dbReference type="InterPro" id="IPR010982">
    <property type="entry name" value="Lambda_DNA-bd_dom_sf"/>
</dbReference>
<dbReference type="Proteomes" id="UP000034883">
    <property type="component" value="Chromosome"/>
</dbReference>
<dbReference type="PANTHER" id="PTHR46797">
    <property type="entry name" value="HTH-TYPE TRANSCRIPTIONAL REGULATOR"/>
    <property type="match status" value="1"/>
</dbReference>
<dbReference type="InterPro" id="IPR001387">
    <property type="entry name" value="Cro/C1-type_HTH"/>
</dbReference>
<evidence type="ECO:0000256" key="2">
    <source>
        <dbReference type="SAM" id="MobiDB-lite"/>
    </source>
</evidence>
<dbReference type="InterPro" id="IPR050807">
    <property type="entry name" value="TransReg_Diox_bact_type"/>
</dbReference>
<dbReference type="Gene3D" id="1.10.260.40">
    <property type="entry name" value="lambda repressor-like DNA-binding domains"/>
    <property type="match status" value="1"/>
</dbReference>
<dbReference type="GO" id="GO:0005829">
    <property type="term" value="C:cytosol"/>
    <property type="evidence" value="ECO:0007669"/>
    <property type="project" value="TreeGrafter"/>
</dbReference>
<evidence type="ECO:0000313" key="4">
    <source>
        <dbReference type="EMBL" id="AKF02909.1"/>
    </source>
</evidence>
<proteinExistence type="predicted"/>
<protein>
    <recommendedName>
        <fullName evidence="3">HTH cro/C1-type domain-containing protein</fullName>
    </recommendedName>
</protein>
<dbReference type="KEGG" id="samy:DB32_000057"/>
<dbReference type="STRING" id="927083.DB32_000057"/>
<dbReference type="EMBL" id="CP011125">
    <property type="protein sequence ID" value="AKF02909.1"/>
    <property type="molecule type" value="Genomic_DNA"/>
</dbReference>
<accession>A0A0F6SD66</accession>
<feature type="region of interest" description="Disordered" evidence="2">
    <location>
        <begin position="105"/>
        <end position="140"/>
    </location>
</feature>
<dbReference type="RefSeq" id="WP_169791276.1">
    <property type="nucleotide sequence ID" value="NZ_CP011125.1"/>
</dbReference>
<evidence type="ECO:0000313" key="5">
    <source>
        <dbReference type="Proteomes" id="UP000034883"/>
    </source>
</evidence>
<dbReference type="PROSITE" id="PS50943">
    <property type="entry name" value="HTH_CROC1"/>
    <property type="match status" value="1"/>
</dbReference>
<dbReference type="SUPFAM" id="SSF47413">
    <property type="entry name" value="lambda repressor-like DNA-binding domains"/>
    <property type="match status" value="1"/>
</dbReference>
<evidence type="ECO:0000259" key="3">
    <source>
        <dbReference type="PROSITE" id="PS50943"/>
    </source>
</evidence>
<reference evidence="4 5" key="1">
    <citation type="submission" date="2015-03" db="EMBL/GenBank/DDBJ databases">
        <title>Genome assembly of Sandaracinus amylolyticus DSM 53668.</title>
        <authorList>
            <person name="Sharma G."/>
            <person name="Subramanian S."/>
        </authorList>
    </citation>
    <scope>NUCLEOTIDE SEQUENCE [LARGE SCALE GENOMIC DNA]</scope>
    <source>
        <strain evidence="4 5">DSM 53668</strain>
    </source>
</reference>
<organism evidence="4 5">
    <name type="scientific">Sandaracinus amylolyticus</name>
    <dbReference type="NCBI Taxonomy" id="927083"/>
    <lineage>
        <taxon>Bacteria</taxon>
        <taxon>Pseudomonadati</taxon>
        <taxon>Myxococcota</taxon>
        <taxon>Polyangia</taxon>
        <taxon>Polyangiales</taxon>
        <taxon>Sandaracinaceae</taxon>
        <taxon>Sandaracinus</taxon>
    </lineage>
</organism>
<name>A0A0F6SD66_9BACT</name>
<dbReference type="PANTHER" id="PTHR46797:SF1">
    <property type="entry name" value="METHYLPHOSPHONATE SYNTHASE"/>
    <property type="match status" value="1"/>
</dbReference>
<evidence type="ECO:0000256" key="1">
    <source>
        <dbReference type="ARBA" id="ARBA00023125"/>
    </source>
</evidence>
<gene>
    <name evidence="4" type="ORF">DB32_000057</name>
</gene>
<dbReference type="CDD" id="cd00093">
    <property type="entry name" value="HTH_XRE"/>
    <property type="match status" value="1"/>
</dbReference>